<keyword evidence="5" id="KW-1185">Reference proteome</keyword>
<dbReference type="RefSeq" id="WP_087206735.1">
    <property type="nucleotide sequence ID" value="NZ_CP021431.1"/>
</dbReference>
<evidence type="ECO:0000259" key="3">
    <source>
        <dbReference type="Pfam" id="PF13116"/>
    </source>
</evidence>
<dbReference type="InterPro" id="IPR025263">
    <property type="entry name" value="YhdP_central"/>
</dbReference>
<dbReference type="Pfam" id="PF13116">
    <property type="entry name" value="YhdP"/>
    <property type="match status" value="1"/>
</dbReference>
<feature type="region of interest" description="Disordered" evidence="1">
    <location>
        <begin position="1"/>
        <end position="25"/>
    </location>
</feature>
<feature type="transmembrane region" description="Helical" evidence="2">
    <location>
        <begin position="35"/>
        <end position="59"/>
    </location>
</feature>
<evidence type="ECO:0000256" key="2">
    <source>
        <dbReference type="SAM" id="Phobius"/>
    </source>
</evidence>
<protein>
    <recommendedName>
        <fullName evidence="3">YhdP central domain-containing protein</fullName>
    </recommendedName>
</protein>
<dbReference type="AlphaFoldDB" id="A0A1Y0EB11"/>
<keyword evidence="2" id="KW-1133">Transmembrane helix</keyword>
<evidence type="ECO:0000256" key="1">
    <source>
        <dbReference type="SAM" id="MobiDB-lite"/>
    </source>
</evidence>
<gene>
    <name evidence="4" type="ORF">LOKVESSMR4R_01207</name>
</gene>
<keyword evidence="2" id="KW-0472">Membrane</keyword>
<organism evidence="4 5">
    <name type="scientific">Yoonia vestfoldensis</name>
    <dbReference type="NCBI Taxonomy" id="245188"/>
    <lineage>
        <taxon>Bacteria</taxon>
        <taxon>Pseudomonadati</taxon>
        <taxon>Pseudomonadota</taxon>
        <taxon>Alphaproteobacteria</taxon>
        <taxon>Rhodobacterales</taxon>
        <taxon>Paracoccaceae</taxon>
        <taxon>Yoonia</taxon>
    </lineage>
</organism>
<keyword evidence="2" id="KW-0812">Transmembrane</keyword>
<dbReference type="OrthoDB" id="7161641at2"/>
<evidence type="ECO:0000313" key="4">
    <source>
        <dbReference type="EMBL" id="ARU00531.1"/>
    </source>
</evidence>
<accession>A0A1Y0EB11</accession>
<dbReference type="EMBL" id="CP021431">
    <property type="protein sequence ID" value="ARU00531.1"/>
    <property type="molecule type" value="Genomic_DNA"/>
</dbReference>
<evidence type="ECO:0000313" key="5">
    <source>
        <dbReference type="Proteomes" id="UP000195273"/>
    </source>
</evidence>
<reference evidence="4 5" key="1">
    <citation type="submission" date="2017-05" db="EMBL/GenBank/DDBJ databases">
        <title>Genome Sequence of Loktanella vestfoldensis Strain SMR4r Isolated from a Culture of the Diatom Skeletonema marinoi.</title>
        <authorList>
            <person name="Topel M."/>
            <person name="Pinder M.I.M."/>
            <person name="Johansson O.N."/>
            <person name="Kourtchenko O."/>
            <person name="Godhe A."/>
            <person name="Clarke A.K."/>
        </authorList>
    </citation>
    <scope>NUCLEOTIDE SEQUENCE [LARGE SCALE GENOMIC DNA]</scope>
    <source>
        <strain evidence="4 5">SMR4r</strain>
    </source>
</reference>
<feature type="domain" description="YhdP central" evidence="3">
    <location>
        <begin position="350"/>
        <end position="777"/>
    </location>
</feature>
<proteinExistence type="predicted"/>
<name>A0A1Y0EB11_9RHOB</name>
<dbReference type="KEGG" id="lvs:LOKVESSMR4R_01207"/>
<dbReference type="Proteomes" id="UP000195273">
    <property type="component" value="Chromosome"/>
</dbReference>
<sequence length="1110" mass="117129">MGGETLPEPMPEPSPDRPQTGDPVRARRPLSRVRLVLRGLVTLCLMPLVFVLVAGVMIIDREITAPSWITAQVQDRGTQVLDGGRLRFAAISVRLGRDLHPTLRLIDTQLIDRNGALVTRIPVVEADLSPRGVILQRAVLVQQVRIIGAQINLRRARDGSLALALGAGNGLGMRSLPDWLDQIDLVLDRPEFAALRRAQATGLIVNYDDARARRSWTVDGGQVDLDLRGGQVAVQAELALLSGRADVTTALLSYASARDTRAADLAVTIRNIAASDIAAQSPALNWLRDVSAPLSAELRTAIDATGALGTLHAALDIGAGVLQPTPASEPIDFSAARAALIYDPSQDLIRFSDIAVQSDWGSLQADGDAYLRDFADGLPRALLAQFQLRNVALTPPGLFDAPPVIDTARVDLRLRLDPFVVDIGQAMLRDGASRLLASGRIAATDAGWQVAADAQIDQLSPDRLRALWPNQLRPGSRAWFSQNVQAGQLSDLHFGLRLDPGQPARIAGHFSFADASVVVLRGLPPVTAARGTGHLSDHRLVIAVDTGSMTTPHGGALVIDGTSFAIADLRQRPGLATLQLEAQSRLPDLLSVINQPPFAFMDKAGLPVTIADGTARTQGTVNWPLFRRPPREMVRYDIGVDLAELRSDQLVPGRSLTAATMQVAVTDAGLSITGPVQLDGVAAVAQWTQAFLRRGRADSQLQADVMISETALRAFGITLPPGMISGAASARLQVTLPADGPPQFRIRSDLDGLRLALPAIGWAKPAATKGDLRIEGVLGPAPEVTRLLISGGGLQAEGRIDLLAGGGLAQAVFSRFQIGSWLDAPVTVQGRGADQPPAIIVQGGMIDLRRARFGADQGAGQGAGGSPVQIALDRLVVTEDLALTGFRGDFTTIAGFIGQFTARINGSAIVAGTVAPRGGRSAIRLRSDDAGSVLQASGLFRSALGGTLDLTLLPGAQEGIFDGALAVRAVRVRDAPTLAAVLDAISVVGLLQQMDGQGLAFDEVDVRFRLTPDQVIVSQASAVGPGLGIAVNGIYTLAGKGFDLQAVVSPFYLVNSIGAFLTRKGEGLVGFNVAIAGTAEAPRVSVNPLSALTPGRFREIFRRPPPELTQ</sequence>